<keyword evidence="2" id="KW-1185">Reference proteome</keyword>
<dbReference type="EMBL" id="JBAHYK010002607">
    <property type="protein sequence ID" value="KAL0564742.1"/>
    <property type="molecule type" value="Genomic_DNA"/>
</dbReference>
<evidence type="ECO:0000313" key="1">
    <source>
        <dbReference type="EMBL" id="KAL0564742.1"/>
    </source>
</evidence>
<dbReference type="Proteomes" id="UP001465976">
    <property type="component" value="Unassembled WGS sequence"/>
</dbReference>
<comment type="caution">
    <text evidence="1">The sequence shown here is derived from an EMBL/GenBank/DDBJ whole genome shotgun (WGS) entry which is preliminary data.</text>
</comment>
<reference evidence="1 2" key="1">
    <citation type="submission" date="2024-02" db="EMBL/GenBank/DDBJ databases">
        <title>A draft genome for the cacao thread blight pathogen Marasmius crinis-equi.</title>
        <authorList>
            <person name="Cohen S.P."/>
            <person name="Baruah I.K."/>
            <person name="Amoako-Attah I."/>
            <person name="Bukari Y."/>
            <person name="Meinhardt L.W."/>
            <person name="Bailey B.A."/>
        </authorList>
    </citation>
    <scope>NUCLEOTIDE SEQUENCE [LARGE SCALE GENOMIC DNA]</scope>
    <source>
        <strain evidence="1 2">GH-76</strain>
    </source>
</reference>
<accession>A0ABR3EPE8</accession>
<name>A0ABR3EPE8_9AGAR</name>
<evidence type="ECO:0000313" key="2">
    <source>
        <dbReference type="Proteomes" id="UP001465976"/>
    </source>
</evidence>
<gene>
    <name evidence="1" type="ORF">V5O48_017298</name>
</gene>
<sequence>MSNRTLTPIECSPGVYFVRPQHIIPLFITVIGLHKPELSFDAIRRLLLPCYTTSTGREISLLHLASQPSPDLLPLLGTIVPDILEYVDLLGREVLLRNFMQWLKSLQPDPDYHLKTISLIRQVSDWAIRTRLQERDAEQLEYYEEVCDMLGEAGFEV</sequence>
<protein>
    <submittedName>
        <fullName evidence="1">Uncharacterized protein</fullName>
    </submittedName>
</protein>
<organism evidence="1 2">
    <name type="scientific">Marasmius crinis-equi</name>
    <dbReference type="NCBI Taxonomy" id="585013"/>
    <lineage>
        <taxon>Eukaryota</taxon>
        <taxon>Fungi</taxon>
        <taxon>Dikarya</taxon>
        <taxon>Basidiomycota</taxon>
        <taxon>Agaricomycotina</taxon>
        <taxon>Agaricomycetes</taxon>
        <taxon>Agaricomycetidae</taxon>
        <taxon>Agaricales</taxon>
        <taxon>Marasmiineae</taxon>
        <taxon>Marasmiaceae</taxon>
        <taxon>Marasmius</taxon>
    </lineage>
</organism>
<proteinExistence type="predicted"/>